<keyword evidence="1" id="KW-0472">Membrane</keyword>
<accession>A0A397VWN4</accession>
<evidence type="ECO:0000313" key="2">
    <source>
        <dbReference type="EMBL" id="RIB25727.1"/>
    </source>
</evidence>
<feature type="transmembrane region" description="Helical" evidence="1">
    <location>
        <begin position="31"/>
        <end position="53"/>
    </location>
</feature>
<reference evidence="2 3" key="1">
    <citation type="submission" date="2018-06" db="EMBL/GenBank/DDBJ databases">
        <title>Comparative genomics reveals the genomic features of Rhizophagus irregularis, R. cerebriforme, R. diaphanum and Gigaspora rosea, and their symbiotic lifestyle signature.</title>
        <authorList>
            <person name="Morin E."/>
            <person name="San Clemente H."/>
            <person name="Chen E.C.H."/>
            <person name="De La Providencia I."/>
            <person name="Hainaut M."/>
            <person name="Kuo A."/>
            <person name="Kohler A."/>
            <person name="Murat C."/>
            <person name="Tang N."/>
            <person name="Roy S."/>
            <person name="Loubradou J."/>
            <person name="Henrissat B."/>
            <person name="Grigoriev I.V."/>
            <person name="Corradi N."/>
            <person name="Roux C."/>
            <person name="Martin F.M."/>
        </authorList>
    </citation>
    <scope>NUCLEOTIDE SEQUENCE [LARGE SCALE GENOMIC DNA]</scope>
    <source>
        <strain evidence="2 3">DAOM 194757</strain>
    </source>
</reference>
<name>A0A397VWN4_9GLOM</name>
<keyword evidence="3" id="KW-1185">Reference proteome</keyword>
<evidence type="ECO:0000256" key="1">
    <source>
        <dbReference type="SAM" id="Phobius"/>
    </source>
</evidence>
<dbReference type="AlphaFoldDB" id="A0A397VWN4"/>
<dbReference type="EMBL" id="QKWP01000164">
    <property type="protein sequence ID" value="RIB25727.1"/>
    <property type="molecule type" value="Genomic_DNA"/>
</dbReference>
<comment type="caution">
    <text evidence="2">The sequence shown here is derived from an EMBL/GenBank/DDBJ whole genome shotgun (WGS) entry which is preliminary data.</text>
</comment>
<gene>
    <name evidence="2" type="ORF">C2G38_2066764</name>
</gene>
<evidence type="ECO:0000313" key="3">
    <source>
        <dbReference type="Proteomes" id="UP000266673"/>
    </source>
</evidence>
<dbReference type="Proteomes" id="UP000266673">
    <property type="component" value="Unassembled WGS sequence"/>
</dbReference>
<feature type="transmembrane region" description="Helical" evidence="1">
    <location>
        <begin position="5"/>
        <end position="25"/>
    </location>
</feature>
<protein>
    <submittedName>
        <fullName evidence="2">Uncharacterized protein</fullName>
    </submittedName>
</protein>
<keyword evidence="1" id="KW-1133">Transmembrane helix</keyword>
<organism evidence="2 3">
    <name type="scientific">Gigaspora rosea</name>
    <dbReference type="NCBI Taxonomy" id="44941"/>
    <lineage>
        <taxon>Eukaryota</taxon>
        <taxon>Fungi</taxon>
        <taxon>Fungi incertae sedis</taxon>
        <taxon>Mucoromycota</taxon>
        <taxon>Glomeromycotina</taxon>
        <taxon>Glomeromycetes</taxon>
        <taxon>Diversisporales</taxon>
        <taxon>Gigasporaceae</taxon>
        <taxon>Gigaspora</taxon>
    </lineage>
</organism>
<keyword evidence="1" id="KW-0812">Transmembrane</keyword>
<sequence>MLQKFLPGLIIVLQFMIFQKFLIILNFYLEVVGMGSVVKFFISYAIIFLVLLLF</sequence>
<proteinExistence type="predicted"/>